<sequence length="170" mass="18033">MGYWGYYVVARSGRPLKELESLAGVRDEMTLLEERADDWQVWECPGGGGEPTPDVGSMNALAAETGAPALFAYVMDSRCAVVEAAAPQSGAWTTCLGRAAMGQYIGGGELSLEDYFLPPDDAAGHAVAWAAEGGLTVAEQPILDVLGAEAQPSAEELFFRFLDRLGVTSR</sequence>
<proteinExistence type="predicted"/>
<organism evidence="1 2">
    <name type="scientific">Streptomyces citrinus</name>
    <dbReference type="NCBI Taxonomy" id="3118173"/>
    <lineage>
        <taxon>Bacteria</taxon>
        <taxon>Bacillati</taxon>
        <taxon>Actinomycetota</taxon>
        <taxon>Actinomycetes</taxon>
        <taxon>Kitasatosporales</taxon>
        <taxon>Streptomycetaceae</taxon>
        <taxon>Streptomyces</taxon>
    </lineage>
</organism>
<reference evidence="1" key="1">
    <citation type="journal article" date="2025" name="Int. J. Syst. Evol. Microbiol.">
        <title>Streptomyces citrinus sp. nov., with yellow diffusible pigment.</title>
        <authorList>
            <person name="He Y."/>
            <person name="Yang E."/>
            <person name="Xu J."/>
            <person name="Sun Y."/>
            <person name="Sun L."/>
        </authorList>
    </citation>
    <scope>NUCLEOTIDE SEQUENCE</scope>
    <source>
        <strain evidence="1">Q6</strain>
    </source>
</reference>
<protein>
    <submittedName>
        <fullName evidence="1">Uncharacterized protein</fullName>
    </submittedName>
</protein>
<gene>
    <name evidence="1" type="ORF">V2W30_24450</name>
</gene>
<name>A0ACD5AGL5_9ACTN</name>
<accession>A0ACD5AGL5</accession>
<evidence type="ECO:0000313" key="1">
    <source>
        <dbReference type="EMBL" id="WWQ66165.1"/>
    </source>
</evidence>
<evidence type="ECO:0000313" key="2">
    <source>
        <dbReference type="Proteomes" id="UP001432251"/>
    </source>
</evidence>
<dbReference type="EMBL" id="CP146022">
    <property type="protein sequence ID" value="WWQ66165.1"/>
    <property type="molecule type" value="Genomic_DNA"/>
</dbReference>
<keyword evidence="2" id="KW-1185">Reference proteome</keyword>
<dbReference type="Proteomes" id="UP001432251">
    <property type="component" value="Chromosome"/>
</dbReference>